<accession>A0A7D3YAV8</accession>
<dbReference type="SUPFAM" id="SSF158622">
    <property type="entry name" value="YheA/YmcA-like"/>
    <property type="match status" value="1"/>
</dbReference>
<sequence length="140" mass="16631">MNALNMADLLLEAYSLADLIKNSPEAVRYIELKQELQEEEETRKLMHRFQIKKEKFEECQRFGHYHPDYHKARKEARECLQSIRQHPKISEYLELEEKLDHILNEVSRTIARSVSDTIKVPINDPKELRQANKNRRQGCG</sequence>
<evidence type="ECO:0000313" key="1">
    <source>
        <dbReference type="EMBL" id="QKG85161.1"/>
    </source>
</evidence>
<dbReference type="PANTHER" id="PTHR38448">
    <property type="entry name" value="REGULATORY PROTEIN YLBF-RELATED"/>
    <property type="match status" value="1"/>
</dbReference>
<dbReference type="PANTHER" id="PTHR38448:SF2">
    <property type="entry name" value="REGULATORY PROTEIN YLBF"/>
    <property type="match status" value="1"/>
</dbReference>
<dbReference type="AlphaFoldDB" id="A0A7D3YAV8"/>
<dbReference type="KEGG" id="kpul:GXN76_12230"/>
<dbReference type="EMBL" id="CP048104">
    <property type="protein sequence ID" value="QKG85161.1"/>
    <property type="molecule type" value="Genomic_DNA"/>
</dbReference>
<dbReference type="Pfam" id="PF06133">
    <property type="entry name" value="Com_YlbF"/>
    <property type="match status" value="1"/>
</dbReference>
<evidence type="ECO:0000313" key="2">
    <source>
        <dbReference type="Proteomes" id="UP000503088"/>
    </source>
</evidence>
<reference evidence="1 2" key="1">
    <citation type="submission" date="2020-01" db="EMBL/GenBank/DDBJ databases">
        <authorList>
            <person name="Gulvik C.A."/>
            <person name="Batra D.G."/>
        </authorList>
    </citation>
    <scope>NUCLEOTIDE SEQUENCE [LARGE SCALE GENOMIC DNA]</scope>
    <source>
        <strain evidence="1 2">W9323</strain>
    </source>
</reference>
<proteinExistence type="predicted"/>
<dbReference type="InterPro" id="IPR010368">
    <property type="entry name" value="Com_YlbF"/>
</dbReference>
<dbReference type="Gene3D" id="1.20.1500.10">
    <property type="entry name" value="YheA/YmcA-like"/>
    <property type="match status" value="1"/>
</dbReference>
<dbReference type="RefSeq" id="WP_173223554.1">
    <property type="nucleotide sequence ID" value="NZ_CP048104.1"/>
</dbReference>
<protein>
    <submittedName>
        <fullName evidence="1">YlbF family regulator</fullName>
    </submittedName>
</protein>
<name>A0A7D3YAV8_9BACL</name>
<keyword evidence="2" id="KW-1185">Reference proteome</keyword>
<dbReference type="InterPro" id="IPR023378">
    <property type="entry name" value="YheA/YmcA-like_dom_sf"/>
</dbReference>
<dbReference type="InterPro" id="IPR052767">
    <property type="entry name" value="Bact_com_dev_regulator"/>
</dbReference>
<gene>
    <name evidence="1" type="ORF">GXN76_12230</name>
</gene>
<organism evidence="1 2">
    <name type="scientific">Kroppenstedtia pulmonis</name>
    <dbReference type="NCBI Taxonomy" id="1380685"/>
    <lineage>
        <taxon>Bacteria</taxon>
        <taxon>Bacillati</taxon>
        <taxon>Bacillota</taxon>
        <taxon>Bacilli</taxon>
        <taxon>Bacillales</taxon>
        <taxon>Thermoactinomycetaceae</taxon>
        <taxon>Kroppenstedtia</taxon>
    </lineage>
</organism>
<dbReference type="Proteomes" id="UP000503088">
    <property type="component" value="Chromosome"/>
</dbReference>